<name>A0A1J1IJU9_9DIPT</name>
<dbReference type="EMBL" id="CVRI01000054">
    <property type="protein sequence ID" value="CRL00525.1"/>
    <property type="molecule type" value="Genomic_DNA"/>
</dbReference>
<proteinExistence type="predicted"/>
<protein>
    <submittedName>
        <fullName evidence="1">CLUMA_CG013786, isoform A</fullName>
    </submittedName>
</protein>
<reference evidence="1 2" key="1">
    <citation type="submission" date="2015-04" db="EMBL/GenBank/DDBJ databases">
        <authorList>
            <person name="Syromyatnikov M.Y."/>
            <person name="Popov V.N."/>
        </authorList>
    </citation>
    <scope>NUCLEOTIDE SEQUENCE [LARGE SCALE GENOMIC DNA]</scope>
</reference>
<dbReference type="Proteomes" id="UP000183832">
    <property type="component" value="Unassembled WGS sequence"/>
</dbReference>
<organism evidence="1 2">
    <name type="scientific">Clunio marinus</name>
    <dbReference type="NCBI Taxonomy" id="568069"/>
    <lineage>
        <taxon>Eukaryota</taxon>
        <taxon>Metazoa</taxon>
        <taxon>Ecdysozoa</taxon>
        <taxon>Arthropoda</taxon>
        <taxon>Hexapoda</taxon>
        <taxon>Insecta</taxon>
        <taxon>Pterygota</taxon>
        <taxon>Neoptera</taxon>
        <taxon>Endopterygota</taxon>
        <taxon>Diptera</taxon>
        <taxon>Nematocera</taxon>
        <taxon>Chironomoidea</taxon>
        <taxon>Chironomidae</taxon>
        <taxon>Clunio</taxon>
    </lineage>
</organism>
<keyword evidence="2" id="KW-1185">Reference proteome</keyword>
<dbReference type="AlphaFoldDB" id="A0A1J1IJU9"/>
<sequence>MIQKSKQDITFLSTIVRRKTPQKASCEFQPSSGKIKRLIEVYMNIAIIVQVIALNVMESNLVLRSIVLAFREVAELSFLLREKNEKIVTKKRCVGMCHIWQMKNTMEVIMKLSSSKLTSKVLQNQIYQ</sequence>
<evidence type="ECO:0000313" key="2">
    <source>
        <dbReference type="Proteomes" id="UP000183832"/>
    </source>
</evidence>
<accession>A0A1J1IJU9</accession>
<evidence type="ECO:0000313" key="1">
    <source>
        <dbReference type="EMBL" id="CRL00525.1"/>
    </source>
</evidence>
<gene>
    <name evidence="1" type="ORF">CLUMA_CG013786</name>
</gene>